<reference evidence="10 11" key="1">
    <citation type="submission" date="2024-03" db="EMBL/GenBank/DDBJ databases">
        <title>Rhodococcus navarretei sp. nov. and Pseudarthrobacter quantumdoti sp. nov., two new species with the ability to biosynthesize Quantum Dots isolated from soil samples at Union Glacier, Antarctica.</title>
        <authorList>
            <person name="Vargas M."/>
        </authorList>
    </citation>
    <scope>NUCLEOTIDE SEQUENCE [LARGE SCALE GENOMIC DNA]</scope>
    <source>
        <strain evidence="10 11">EXRC-4A-4</strain>
    </source>
</reference>
<comment type="similarity">
    <text evidence="1">Belongs to the sigma-70 factor family. ECF subfamily.</text>
</comment>
<evidence type="ECO:0000256" key="4">
    <source>
        <dbReference type="ARBA" id="ARBA00023125"/>
    </source>
</evidence>
<dbReference type="SUPFAM" id="SSF88659">
    <property type="entry name" value="Sigma3 and sigma4 domains of RNA polymerase sigma factors"/>
    <property type="match status" value="1"/>
</dbReference>
<dbReference type="Pfam" id="PF20239">
    <property type="entry name" value="DUF6596"/>
    <property type="match status" value="1"/>
</dbReference>
<evidence type="ECO:0000313" key="10">
    <source>
        <dbReference type="EMBL" id="MEK8072124.1"/>
    </source>
</evidence>
<dbReference type="InterPro" id="IPR046531">
    <property type="entry name" value="DUF6596"/>
</dbReference>
<dbReference type="InterPro" id="IPR007627">
    <property type="entry name" value="RNA_pol_sigma70_r2"/>
</dbReference>
<dbReference type="SUPFAM" id="SSF88946">
    <property type="entry name" value="Sigma2 domain of RNA polymerase sigma factors"/>
    <property type="match status" value="1"/>
</dbReference>
<dbReference type="RefSeq" id="WP_341441626.1">
    <property type="nucleotide sequence ID" value="NZ_JBBPCN010000001.1"/>
</dbReference>
<feature type="coiled-coil region" evidence="6">
    <location>
        <begin position="373"/>
        <end position="423"/>
    </location>
</feature>
<proteinExistence type="inferred from homology"/>
<evidence type="ECO:0000256" key="5">
    <source>
        <dbReference type="ARBA" id="ARBA00023163"/>
    </source>
</evidence>
<gene>
    <name evidence="10" type="ORF">AABD04_14890</name>
</gene>
<dbReference type="Pfam" id="PF04542">
    <property type="entry name" value="Sigma70_r2"/>
    <property type="match status" value="1"/>
</dbReference>
<keyword evidence="11" id="KW-1185">Reference proteome</keyword>
<dbReference type="InterPro" id="IPR036388">
    <property type="entry name" value="WH-like_DNA-bd_sf"/>
</dbReference>
<dbReference type="InterPro" id="IPR013249">
    <property type="entry name" value="RNA_pol_sigma70_r4_t2"/>
</dbReference>
<organism evidence="10 11">
    <name type="scientific">Rhodococcus navarretei</name>
    <dbReference type="NCBI Taxonomy" id="3128981"/>
    <lineage>
        <taxon>Bacteria</taxon>
        <taxon>Bacillati</taxon>
        <taxon>Actinomycetota</taxon>
        <taxon>Actinomycetes</taxon>
        <taxon>Mycobacteriales</taxon>
        <taxon>Nocardiaceae</taxon>
        <taxon>Rhodococcus</taxon>
    </lineage>
</organism>
<dbReference type="PANTHER" id="PTHR47756:SF2">
    <property type="entry name" value="BLL6612 PROTEIN"/>
    <property type="match status" value="1"/>
</dbReference>
<name>A0ABU9CXL9_9NOCA</name>
<protein>
    <submittedName>
        <fullName evidence="10">RNA polymerase sigma factor</fullName>
    </submittedName>
</protein>
<evidence type="ECO:0000256" key="1">
    <source>
        <dbReference type="ARBA" id="ARBA00010641"/>
    </source>
</evidence>
<dbReference type="EMBL" id="JBBPCN010000001">
    <property type="protein sequence ID" value="MEK8072124.1"/>
    <property type="molecule type" value="Genomic_DNA"/>
</dbReference>
<keyword evidence="3" id="KW-0731">Sigma factor</keyword>
<evidence type="ECO:0000313" key="11">
    <source>
        <dbReference type="Proteomes" id="UP001456513"/>
    </source>
</evidence>
<feature type="domain" description="RNA polymerase sigma-70 region 2" evidence="7">
    <location>
        <begin position="19"/>
        <end position="79"/>
    </location>
</feature>
<dbReference type="Gene3D" id="1.10.10.10">
    <property type="entry name" value="Winged helix-like DNA-binding domain superfamily/Winged helix DNA-binding domain"/>
    <property type="match status" value="1"/>
</dbReference>
<dbReference type="InterPro" id="IPR013324">
    <property type="entry name" value="RNA_pol_sigma_r3/r4-like"/>
</dbReference>
<dbReference type="Proteomes" id="UP001456513">
    <property type="component" value="Unassembled WGS sequence"/>
</dbReference>
<accession>A0ABU9CXL9</accession>
<feature type="domain" description="DUF6596" evidence="9">
    <location>
        <begin position="184"/>
        <end position="284"/>
    </location>
</feature>
<evidence type="ECO:0000256" key="3">
    <source>
        <dbReference type="ARBA" id="ARBA00023082"/>
    </source>
</evidence>
<evidence type="ECO:0000259" key="7">
    <source>
        <dbReference type="Pfam" id="PF04542"/>
    </source>
</evidence>
<evidence type="ECO:0000259" key="9">
    <source>
        <dbReference type="Pfam" id="PF20239"/>
    </source>
</evidence>
<feature type="domain" description="RNA polymerase sigma factor 70 region 4 type 2" evidence="8">
    <location>
        <begin position="118"/>
        <end position="166"/>
    </location>
</feature>
<keyword evidence="2" id="KW-0805">Transcription regulation</keyword>
<dbReference type="PANTHER" id="PTHR47756">
    <property type="entry name" value="BLL6612 PROTEIN-RELATED"/>
    <property type="match status" value="1"/>
</dbReference>
<keyword evidence="4" id="KW-0238">DNA-binding</keyword>
<evidence type="ECO:0000256" key="6">
    <source>
        <dbReference type="SAM" id="Coils"/>
    </source>
</evidence>
<keyword evidence="6" id="KW-0175">Coiled coil</keyword>
<keyword evidence="5" id="KW-0804">Transcription</keyword>
<comment type="caution">
    <text evidence="10">The sequence shown here is derived from an EMBL/GenBank/DDBJ whole genome shotgun (WGS) entry which is preliminary data.</text>
</comment>
<evidence type="ECO:0000259" key="8">
    <source>
        <dbReference type="Pfam" id="PF08281"/>
    </source>
</evidence>
<sequence length="426" mass="46673">MNDSEVRRALDSVFRAERSILLASLVQRYRDLDLAEEVASDAIESALKHWPVDGVPVRPGAWLLTTARRKAVDRLRRDQSLAAKVGVLQADTDRSEPNRPNPLDDALPDDRLQLFFACAHPALAAGDRLALTLRCLAGLTTGEVARALLIPPATAAQRIVRAKNKIRAARIPFRLPSPDELADRVPMVLEVVYSIFTEGYSATSGESIGRIDLTAEALGMGRLLRTALPTEPEVAGLLALMLLVEARRDARTGPDGDIVLLADQDRRLWNTAFIADGTTLVVEALGGGRTGPYAVQAAIAALHDESPDSDSTDWPQIVALYDVLMTLTPSAIVALNRAVAVAMRDGPGPGLRELDRLADEASLRRYHPYPMARADLLQQLDRFEEAAVDYRRALDVARTAPEKRLLRRRLEEVNTRLAQADRITST</sequence>
<dbReference type="Gene3D" id="1.10.1740.10">
    <property type="match status" value="1"/>
</dbReference>
<dbReference type="InterPro" id="IPR013325">
    <property type="entry name" value="RNA_pol_sigma_r2"/>
</dbReference>
<evidence type="ECO:0000256" key="2">
    <source>
        <dbReference type="ARBA" id="ARBA00023015"/>
    </source>
</evidence>
<dbReference type="Pfam" id="PF08281">
    <property type="entry name" value="Sigma70_r4_2"/>
    <property type="match status" value="1"/>
</dbReference>